<dbReference type="PROSITE" id="PS51375">
    <property type="entry name" value="PPR"/>
    <property type="match status" value="2"/>
</dbReference>
<dbReference type="InterPro" id="IPR002885">
    <property type="entry name" value="PPR_rpt"/>
</dbReference>
<feature type="repeat" description="PPR" evidence="3">
    <location>
        <begin position="44"/>
        <end position="78"/>
    </location>
</feature>
<evidence type="ECO:0000256" key="1">
    <source>
        <dbReference type="ARBA" id="ARBA00007626"/>
    </source>
</evidence>
<dbReference type="EMBL" id="PDCK01000043">
    <property type="protein sequence ID" value="PRQ34693.1"/>
    <property type="molecule type" value="Genomic_DNA"/>
</dbReference>
<name>A0A2P6QKJ3_ROSCH</name>
<keyword evidence="2" id="KW-0677">Repeat</keyword>
<dbReference type="Pfam" id="PF13041">
    <property type="entry name" value="PPR_2"/>
    <property type="match status" value="1"/>
</dbReference>
<gene>
    <name evidence="4" type="ORF">RchiOBHm_Chr5g0071941</name>
</gene>
<organism evidence="4 5">
    <name type="scientific">Rosa chinensis</name>
    <name type="common">China rose</name>
    <dbReference type="NCBI Taxonomy" id="74649"/>
    <lineage>
        <taxon>Eukaryota</taxon>
        <taxon>Viridiplantae</taxon>
        <taxon>Streptophyta</taxon>
        <taxon>Embryophyta</taxon>
        <taxon>Tracheophyta</taxon>
        <taxon>Spermatophyta</taxon>
        <taxon>Magnoliopsida</taxon>
        <taxon>eudicotyledons</taxon>
        <taxon>Gunneridae</taxon>
        <taxon>Pentapetalae</taxon>
        <taxon>rosids</taxon>
        <taxon>fabids</taxon>
        <taxon>Rosales</taxon>
        <taxon>Rosaceae</taxon>
        <taxon>Rosoideae</taxon>
        <taxon>Rosoideae incertae sedis</taxon>
        <taxon>Rosa</taxon>
    </lineage>
</organism>
<dbReference type="Gene3D" id="1.25.40.10">
    <property type="entry name" value="Tetratricopeptide repeat domain"/>
    <property type="match status" value="1"/>
</dbReference>
<sequence>MLQRSPLPSVVRFTQILGQLVKLKHYSQVIALNRRMGLIGIASNVYTLSIIINCYCHLNQMGFSLSVLAQFFKLGLQPTVTTYTTLINGFVLKNRMPEAAGIFSKMLQAGHCVPNVVTFSTLIKGLCMRGDNTAAIQLTVFARIH</sequence>
<evidence type="ECO:0000256" key="2">
    <source>
        <dbReference type="ARBA" id="ARBA00022737"/>
    </source>
</evidence>
<dbReference type="Proteomes" id="UP000238479">
    <property type="component" value="Chromosome 5"/>
</dbReference>
<dbReference type="InterPro" id="IPR011990">
    <property type="entry name" value="TPR-like_helical_dom_sf"/>
</dbReference>
<keyword evidence="5" id="KW-1185">Reference proteome</keyword>
<evidence type="ECO:0000256" key="3">
    <source>
        <dbReference type="PROSITE-ProRule" id="PRU00708"/>
    </source>
</evidence>
<evidence type="ECO:0000313" key="5">
    <source>
        <dbReference type="Proteomes" id="UP000238479"/>
    </source>
</evidence>
<feature type="repeat" description="PPR" evidence="3">
    <location>
        <begin position="79"/>
        <end position="113"/>
    </location>
</feature>
<dbReference type="OMA" id="WIPSDIY"/>
<comment type="similarity">
    <text evidence="1">Belongs to the PPR family. P subfamily.</text>
</comment>
<dbReference type="AlphaFoldDB" id="A0A2P6QKJ3"/>
<protein>
    <submittedName>
        <fullName evidence="4">Putative pentatricopeptide</fullName>
    </submittedName>
</protein>
<accession>A0A2P6QKJ3</accession>
<evidence type="ECO:0000313" key="4">
    <source>
        <dbReference type="EMBL" id="PRQ34693.1"/>
    </source>
</evidence>
<proteinExistence type="inferred from homology"/>
<dbReference type="PANTHER" id="PTHR47941">
    <property type="entry name" value="PENTATRICOPEPTIDE REPEAT-CONTAINING PROTEIN 3, MITOCHONDRIAL"/>
    <property type="match status" value="1"/>
</dbReference>
<dbReference type="Pfam" id="PF01535">
    <property type="entry name" value="PPR"/>
    <property type="match status" value="1"/>
</dbReference>
<comment type="caution">
    <text evidence="4">The sequence shown here is derived from an EMBL/GenBank/DDBJ whole genome shotgun (WGS) entry which is preliminary data.</text>
</comment>
<dbReference type="Gramene" id="PRQ34693">
    <property type="protein sequence ID" value="PRQ34693"/>
    <property type="gene ID" value="RchiOBHm_Chr5g0071941"/>
</dbReference>
<reference evidence="4 5" key="1">
    <citation type="journal article" date="2018" name="Nat. Genet.">
        <title>The Rosa genome provides new insights in the design of modern roses.</title>
        <authorList>
            <person name="Bendahmane M."/>
        </authorList>
    </citation>
    <scope>NUCLEOTIDE SEQUENCE [LARGE SCALE GENOMIC DNA]</scope>
    <source>
        <strain evidence="5">cv. Old Blush</strain>
    </source>
</reference>
<dbReference type="NCBIfam" id="TIGR00756">
    <property type="entry name" value="PPR"/>
    <property type="match status" value="1"/>
</dbReference>